<feature type="domain" description="YrdC-like" evidence="12">
    <location>
        <begin position="9"/>
        <end position="206"/>
    </location>
</feature>
<dbReference type="Gene3D" id="3.90.870.10">
    <property type="entry name" value="DHBP synthase"/>
    <property type="match status" value="1"/>
</dbReference>
<evidence type="ECO:0000256" key="3">
    <source>
        <dbReference type="ARBA" id="ARBA00012584"/>
    </source>
</evidence>
<dbReference type="GO" id="GO:0003725">
    <property type="term" value="F:double-stranded RNA binding"/>
    <property type="evidence" value="ECO:0007669"/>
    <property type="project" value="InterPro"/>
</dbReference>
<evidence type="ECO:0000256" key="1">
    <source>
        <dbReference type="ARBA" id="ARBA00004496"/>
    </source>
</evidence>
<evidence type="ECO:0000259" key="12">
    <source>
        <dbReference type="PROSITE" id="PS51163"/>
    </source>
</evidence>
<dbReference type="Proteomes" id="UP000619536">
    <property type="component" value="Unassembled WGS sequence"/>
</dbReference>
<dbReference type="Pfam" id="PF01300">
    <property type="entry name" value="Sua5_yciO_yrdC"/>
    <property type="match status" value="1"/>
</dbReference>
<proteinExistence type="inferred from homology"/>
<comment type="catalytic activity">
    <reaction evidence="11">
        <text>L-threonine + hydrogencarbonate + ATP = L-threonylcarbamoyladenylate + diphosphate + H2O</text>
        <dbReference type="Rhea" id="RHEA:36407"/>
        <dbReference type="ChEBI" id="CHEBI:15377"/>
        <dbReference type="ChEBI" id="CHEBI:17544"/>
        <dbReference type="ChEBI" id="CHEBI:30616"/>
        <dbReference type="ChEBI" id="CHEBI:33019"/>
        <dbReference type="ChEBI" id="CHEBI:57926"/>
        <dbReference type="ChEBI" id="CHEBI:73682"/>
        <dbReference type="EC" id="2.7.7.87"/>
    </reaction>
</comment>
<dbReference type="PROSITE" id="PS51163">
    <property type="entry name" value="YRDC"/>
    <property type="match status" value="1"/>
</dbReference>
<dbReference type="InterPro" id="IPR006070">
    <property type="entry name" value="Sua5-like_dom"/>
</dbReference>
<evidence type="ECO:0000256" key="8">
    <source>
        <dbReference type="ARBA" id="ARBA00022741"/>
    </source>
</evidence>
<dbReference type="EC" id="2.7.7.87" evidence="3"/>
<evidence type="ECO:0000256" key="2">
    <source>
        <dbReference type="ARBA" id="ARBA00007663"/>
    </source>
</evidence>
<dbReference type="AlphaFoldDB" id="A0A8J3AP51"/>
<reference evidence="13" key="2">
    <citation type="submission" date="2020-09" db="EMBL/GenBank/DDBJ databases">
        <authorList>
            <person name="Sun Q."/>
            <person name="Sedlacek I."/>
        </authorList>
    </citation>
    <scope>NUCLEOTIDE SEQUENCE</scope>
    <source>
        <strain evidence="13">CCM 8606</strain>
    </source>
</reference>
<dbReference type="SUPFAM" id="SSF55821">
    <property type="entry name" value="YrdC/RibB"/>
    <property type="match status" value="1"/>
</dbReference>
<comment type="caution">
    <text evidence="13">The sequence shown here is derived from an EMBL/GenBank/DDBJ whole genome shotgun (WGS) entry which is preliminary data.</text>
</comment>
<dbReference type="PANTHER" id="PTHR17490">
    <property type="entry name" value="SUA5"/>
    <property type="match status" value="1"/>
</dbReference>
<evidence type="ECO:0000256" key="9">
    <source>
        <dbReference type="ARBA" id="ARBA00022840"/>
    </source>
</evidence>
<dbReference type="NCBIfam" id="TIGR00057">
    <property type="entry name" value="L-threonylcarbamoyladenylate synthase"/>
    <property type="match status" value="1"/>
</dbReference>
<keyword evidence="5" id="KW-0808">Transferase</keyword>
<keyword evidence="8" id="KW-0547">Nucleotide-binding</keyword>
<keyword evidence="4" id="KW-0963">Cytoplasm</keyword>
<dbReference type="GO" id="GO:0005737">
    <property type="term" value="C:cytoplasm"/>
    <property type="evidence" value="ECO:0007669"/>
    <property type="project" value="UniProtKB-SubCell"/>
</dbReference>
<evidence type="ECO:0000256" key="5">
    <source>
        <dbReference type="ARBA" id="ARBA00022679"/>
    </source>
</evidence>
<protein>
    <recommendedName>
        <fullName evidence="10">L-threonylcarbamoyladenylate synthase</fullName>
        <ecNumber evidence="3">2.7.7.87</ecNumber>
    </recommendedName>
    <alternativeName>
        <fullName evidence="10">L-threonylcarbamoyladenylate synthase</fullName>
    </alternativeName>
</protein>
<keyword evidence="14" id="KW-1185">Reference proteome</keyword>
<comment type="similarity">
    <text evidence="2">Belongs to the SUA5 family.</text>
</comment>
<reference evidence="13" key="1">
    <citation type="journal article" date="2014" name="Int. J. Syst. Evol. Microbiol.">
        <title>Complete genome sequence of Corynebacterium casei LMG S-19264T (=DSM 44701T), isolated from a smear-ripened cheese.</title>
        <authorList>
            <consortium name="US DOE Joint Genome Institute (JGI-PGF)"/>
            <person name="Walter F."/>
            <person name="Albersmeier A."/>
            <person name="Kalinowski J."/>
            <person name="Ruckert C."/>
        </authorList>
    </citation>
    <scope>NUCLEOTIDE SEQUENCE</scope>
    <source>
        <strain evidence="13">CCM 8606</strain>
    </source>
</reference>
<evidence type="ECO:0000256" key="11">
    <source>
        <dbReference type="ARBA" id="ARBA00048366"/>
    </source>
</evidence>
<name>A0A8J3AP51_9BIFI</name>
<evidence type="ECO:0000256" key="10">
    <source>
        <dbReference type="ARBA" id="ARBA00029774"/>
    </source>
</evidence>
<dbReference type="GO" id="GO:0008033">
    <property type="term" value="P:tRNA processing"/>
    <property type="evidence" value="ECO:0007669"/>
    <property type="project" value="UniProtKB-KW"/>
</dbReference>
<evidence type="ECO:0000256" key="6">
    <source>
        <dbReference type="ARBA" id="ARBA00022694"/>
    </source>
</evidence>
<gene>
    <name evidence="13" type="ORF">GCM10007377_08160</name>
</gene>
<dbReference type="EMBL" id="BMDH01000001">
    <property type="protein sequence ID" value="GGI13878.1"/>
    <property type="molecule type" value="Genomic_DNA"/>
</dbReference>
<dbReference type="InterPro" id="IPR017945">
    <property type="entry name" value="DHBP_synth_RibB-like_a/b_dom"/>
</dbReference>
<dbReference type="GO" id="GO:0061710">
    <property type="term" value="F:L-threonylcarbamoyladenylate synthase"/>
    <property type="evidence" value="ECO:0007669"/>
    <property type="project" value="UniProtKB-EC"/>
</dbReference>
<dbReference type="GO" id="GO:0006450">
    <property type="term" value="P:regulation of translational fidelity"/>
    <property type="evidence" value="ECO:0007669"/>
    <property type="project" value="TreeGrafter"/>
</dbReference>
<organism evidence="13 14">
    <name type="scientific">Galliscardovia ingluviei</name>
    <dbReference type="NCBI Taxonomy" id="1769422"/>
    <lineage>
        <taxon>Bacteria</taxon>
        <taxon>Bacillati</taxon>
        <taxon>Actinomycetota</taxon>
        <taxon>Actinomycetes</taxon>
        <taxon>Bifidobacteriales</taxon>
        <taxon>Bifidobacteriaceae</taxon>
        <taxon>Galliscardovia</taxon>
    </lineage>
</organism>
<evidence type="ECO:0000256" key="7">
    <source>
        <dbReference type="ARBA" id="ARBA00022695"/>
    </source>
</evidence>
<accession>A0A8J3AP51</accession>
<keyword evidence="7" id="KW-0548">Nucleotidyltransferase</keyword>
<evidence type="ECO:0000313" key="13">
    <source>
        <dbReference type="EMBL" id="GGI13878.1"/>
    </source>
</evidence>
<dbReference type="GO" id="GO:0005524">
    <property type="term" value="F:ATP binding"/>
    <property type="evidence" value="ECO:0007669"/>
    <property type="project" value="UniProtKB-KW"/>
</dbReference>
<keyword evidence="9" id="KW-0067">ATP-binding</keyword>
<dbReference type="RefSeq" id="WP_188354929.1">
    <property type="nucleotide sequence ID" value="NZ_BMDH01000001.1"/>
</dbReference>
<sequence>MARILTVDQQSLQLAQHIIAQGGVIAIPTDTVYGVACDPTSKEAVQRLFVVKHRPAQKTVQILVAQLSDIHQYGLSIPFPLDMVAQHFCPGGFSPICNVDDPDTALVTVRTQTDEHGNIHRTQAVRVPAHLEAQQILALCGPLAASSANISGMQAATSAQEVEQMLGDSVDLILDAGPTPGPVASTVCAYNAQEPQCMQILREGTIPMTEVREFAQQVLAEHMNHEEHVMKHEQRIAE</sequence>
<dbReference type="GO" id="GO:0000049">
    <property type="term" value="F:tRNA binding"/>
    <property type="evidence" value="ECO:0007669"/>
    <property type="project" value="TreeGrafter"/>
</dbReference>
<evidence type="ECO:0000256" key="4">
    <source>
        <dbReference type="ARBA" id="ARBA00022490"/>
    </source>
</evidence>
<evidence type="ECO:0000313" key="14">
    <source>
        <dbReference type="Proteomes" id="UP000619536"/>
    </source>
</evidence>
<comment type="subcellular location">
    <subcellularLocation>
        <location evidence="1">Cytoplasm</location>
    </subcellularLocation>
</comment>
<dbReference type="PANTHER" id="PTHR17490:SF16">
    <property type="entry name" value="THREONYLCARBAMOYL-AMP SYNTHASE"/>
    <property type="match status" value="1"/>
</dbReference>
<keyword evidence="6" id="KW-0819">tRNA processing</keyword>
<dbReference type="InterPro" id="IPR050156">
    <property type="entry name" value="TC-AMP_synthase_SUA5"/>
</dbReference>